<evidence type="ECO:0000256" key="3">
    <source>
        <dbReference type="ARBA" id="ARBA00022833"/>
    </source>
</evidence>
<evidence type="ECO:0000313" key="5">
    <source>
        <dbReference type="EMBL" id="CAG8819292.1"/>
    </source>
</evidence>
<dbReference type="GO" id="GO:0003677">
    <property type="term" value="F:DNA binding"/>
    <property type="evidence" value="ECO:0007669"/>
    <property type="project" value="InterPro"/>
</dbReference>
<dbReference type="Proteomes" id="UP000789396">
    <property type="component" value="Unassembled WGS sequence"/>
</dbReference>
<dbReference type="Pfam" id="PF02892">
    <property type="entry name" value="zf-BED"/>
    <property type="match status" value="1"/>
</dbReference>
<dbReference type="SUPFAM" id="SSF57667">
    <property type="entry name" value="beta-beta-alpha zinc fingers"/>
    <property type="match status" value="1"/>
</dbReference>
<proteinExistence type="predicted"/>
<keyword evidence="2" id="KW-0863">Zinc-finger</keyword>
<sequence>ELYGLSDIEDVSTDEASYNLTSFSSILSNESASNIDSHDTSILSPVWSYFKTNNDIPHCLTCNEKFTKKFSTSTLRRHLECKHGIKVRKLYQLKLQFEQPYPHSQSDQKERDFCLLAWV</sequence>
<dbReference type="InterPro" id="IPR003656">
    <property type="entry name" value="Znf_BED"/>
</dbReference>
<comment type="caution">
    <text evidence="5">The sequence shown here is derived from an EMBL/GenBank/DDBJ whole genome shotgun (WGS) entry which is preliminary data.</text>
</comment>
<evidence type="ECO:0000256" key="2">
    <source>
        <dbReference type="ARBA" id="ARBA00022771"/>
    </source>
</evidence>
<feature type="domain" description="BED-type" evidence="4">
    <location>
        <begin position="44"/>
        <end position="83"/>
    </location>
</feature>
<evidence type="ECO:0000313" key="6">
    <source>
        <dbReference type="Proteomes" id="UP000789396"/>
    </source>
</evidence>
<dbReference type="GO" id="GO:0008270">
    <property type="term" value="F:zinc ion binding"/>
    <property type="evidence" value="ECO:0007669"/>
    <property type="project" value="UniProtKB-KW"/>
</dbReference>
<dbReference type="EMBL" id="CAJVPZ010097216">
    <property type="protein sequence ID" value="CAG8819292.1"/>
    <property type="molecule type" value="Genomic_DNA"/>
</dbReference>
<gene>
    <name evidence="5" type="ORF">RFULGI_LOCUS19501</name>
</gene>
<feature type="non-terminal residue" evidence="5">
    <location>
        <position position="1"/>
    </location>
</feature>
<keyword evidence="6" id="KW-1185">Reference proteome</keyword>
<name>A0A9N9KCI5_9GLOM</name>
<protein>
    <submittedName>
        <fullName evidence="5">7693_t:CDS:1</fullName>
    </submittedName>
</protein>
<feature type="non-terminal residue" evidence="5">
    <location>
        <position position="119"/>
    </location>
</feature>
<keyword evidence="3" id="KW-0862">Zinc</keyword>
<accession>A0A9N9KCI5</accession>
<dbReference type="AlphaFoldDB" id="A0A9N9KCI5"/>
<evidence type="ECO:0000256" key="1">
    <source>
        <dbReference type="ARBA" id="ARBA00022723"/>
    </source>
</evidence>
<organism evidence="5 6">
    <name type="scientific">Racocetra fulgida</name>
    <dbReference type="NCBI Taxonomy" id="60492"/>
    <lineage>
        <taxon>Eukaryota</taxon>
        <taxon>Fungi</taxon>
        <taxon>Fungi incertae sedis</taxon>
        <taxon>Mucoromycota</taxon>
        <taxon>Glomeromycotina</taxon>
        <taxon>Glomeromycetes</taxon>
        <taxon>Diversisporales</taxon>
        <taxon>Gigasporaceae</taxon>
        <taxon>Racocetra</taxon>
    </lineage>
</organism>
<dbReference type="InterPro" id="IPR036236">
    <property type="entry name" value="Znf_C2H2_sf"/>
</dbReference>
<keyword evidence="1" id="KW-0479">Metal-binding</keyword>
<evidence type="ECO:0000259" key="4">
    <source>
        <dbReference type="Pfam" id="PF02892"/>
    </source>
</evidence>
<reference evidence="5" key="1">
    <citation type="submission" date="2021-06" db="EMBL/GenBank/DDBJ databases">
        <authorList>
            <person name="Kallberg Y."/>
            <person name="Tangrot J."/>
            <person name="Rosling A."/>
        </authorList>
    </citation>
    <scope>NUCLEOTIDE SEQUENCE</scope>
    <source>
        <strain evidence="5">IN212</strain>
    </source>
</reference>